<organism evidence="8 9">
    <name type="scientific">Undibacterium hunanense</name>
    <dbReference type="NCBI Taxonomy" id="2762292"/>
    <lineage>
        <taxon>Bacteria</taxon>
        <taxon>Pseudomonadati</taxon>
        <taxon>Pseudomonadota</taxon>
        <taxon>Betaproteobacteria</taxon>
        <taxon>Burkholderiales</taxon>
        <taxon>Oxalobacteraceae</taxon>
        <taxon>Undibacterium</taxon>
    </lineage>
</organism>
<keyword evidence="5" id="KW-0408">Iron</keyword>
<keyword evidence="4" id="KW-0560">Oxidoreductase</keyword>
<dbReference type="EMBL" id="JACOGF010000019">
    <property type="protein sequence ID" value="MBC3920788.1"/>
    <property type="molecule type" value="Genomic_DNA"/>
</dbReference>
<comment type="cofactor">
    <cofactor evidence="1">
        <name>heme b</name>
        <dbReference type="ChEBI" id="CHEBI:60344"/>
    </cofactor>
</comment>
<dbReference type="Pfam" id="PF20628">
    <property type="entry name" value="Dyp_perox_C"/>
    <property type="match status" value="1"/>
</dbReference>
<evidence type="ECO:0000313" key="8">
    <source>
        <dbReference type="EMBL" id="MBC3920788.1"/>
    </source>
</evidence>
<keyword evidence="3" id="KW-0479">Metal-binding</keyword>
<proteinExistence type="predicted"/>
<keyword evidence="2 8" id="KW-0575">Peroxidase</keyword>
<dbReference type="PROSITE" id="PS51404">
    <property type="entry name" value="DYP_PEROXIDASE"/>
    <property type="match status" value="1"/>
</dbReference>
<dbReference type="InterPro" id="IPR048328">
    <property type="entry name" value="Dyp_perox_C"/>
</dbReference>
<dbReference type="PANTHER" id="PTHR30521">
    <property type="entry name" value="DEFERROCHELATASE/PEROXIDASE"/>
    <property type="match status" value="1"/>
</dbReference>
<evidence type="ECO:0000259" key="7">
    <source>
        <dbReference type="Pfam" id="PF20628"/>
    </source>
</evidence>
<protein>
    <submittedName>
        <fullName evidence="8">Dyp-type peroxidase</fullName>
    </submittedName>
</protein>
<dbReference type="Proteomes" id="UP000650424">
    <property type="component" value="Unassembled WGS sequence"/>
</dbReference>
<reference evidence="8 9" key="1">
    <citation type="submission" date="2020-08" db="EMBL/GenBank/DDBJ databases">
        <title>Novel species isolated from subtropical streams in China.</title>
        <authorList>
            <person name="Lu H."/>
        </authorList>
    </citation>
    <scope>NUCLEOTIDE SEQUENCE [LARGE SCALE GENOMIC DNA]</scope>
    <source>
        <strain evidence="8 9">CY18W</strain>
    </source>
</reference>
<evidence type="ECO:0000256" key="1">
    <source>
        <dbReference type="ARBA" id="ARBA00001970"/>
    </source>
</evidence>
<dbReference type="InterPro" id="IPR011008">
    <property type="entry name" value="Dimeric_a/b-barrel"/>
</dbReference>
<name>A0ABR6ZY50_9BURK</name>
<dbReference type="RefSeq" id="WP_186950613.1">
    <property type="nucleotide sequence ID" value="NZ_JACOGF010000019.1"/>
</dbReference>
<evidence type="ECO:0000256" key="6">
    <source>
        <dbReference type="SAM" id="MobiDB-lite"/>
    </source>
</evidence>
<evidence type="ECO:0000256" key="3">
    <source>
        <dbReference type="ARBA" id="ARBA00022723"/>
    </source>
</evidence>
<gene>
    <name evidence="8" type="ORF">H8L32_25200</name>
</gene>
<evidence type="ECO:0000313" key="9">
    <source>
        <dbReference type="Proteomes" id="UP000650424"/>
    </source>
</evidence>
<feature type="domain" description="Dyp-type peroxidase C-terminal" evidence="7">
    <location>
        <begin position="128"/>
        <end position="284"/>
    </location>
</feature>
<evidence type="ECO:0000256" key="4">
    <source>
        <dbReference type="ARBA" id="ARBA00023002"/>
    </source>
</evidence>
<evidence type="ECO:0000256" key="2">
    <source>
        <dbReference type="ARBA" id="ARBA00022559"/>
    </source>
</evidence>
<dbReference type="NCBIfam" id="TIGR01413">
    <property type="entry name" value="Dyp_perox_fam"/>
    <property type="match status" value="1"/>
</dbReference>
<dbReference type="GO" id="GO:0004601">
    <property type="term" value="F:peroxidase activity"/>
    <property type="evidence" value="ECO:0007669"/>
    <property type="project" value="UniProtKB-KW"/>
</dbReference>
<dbReference type="SUPFAM" id="SSF54909">
    <property type="entry name" value="Dimeric alpha+beta barrel"/>
    <property type="match status" value="1"/>
</dbReference>
<accession>A0ABR6ZY50</accession>
<dbReference type="InterPro" id="IPR006314">
    <property type="entry name" value="Dyp_peroxidase"/>
</dbReference>
<dbReference type="PANTHER" id="PTHR30521:SF0">
    <property type="entry name" value="DYP-TYPE PEROXIDASE FAMILY PROTEIN"/>
    <property type="match status" value="1"/>
</dbReference>
<comment type="caution">
    <text evidence="8">The sequence shown here is derived from an EMBL/GenBank/DDBJ whole genome shotgun (WGS) entry which is preliminary data.</text>
</comment>
<feature type="region of interest" description="Disordered" evidence="6">
    <location>
        <begin position="181"/>
        <end position="211"/>
    </location>
</feature>
<keyword evidence="9" id="KW-1185">Reference proteome</keyword>
<sequence length="297" mass="32820">MPLYQKGILQPIPAHAIYLSFQLKAAVEIATVQQVVRNLAALTDGDTLVTGLGASLLQALGKNVDGLKEFQGVEGSRMRLPATPAALFCWLRQSERGALVHQLRQLMPLLAPAFELQQQVDAFKYQEGRDLSGYEDGTENPEDDAALAAAFVDGTAAGLDGSSFVAVQQWLHRFERFDAMPGDEQDNAVGRRKSDNEELEDAPESAHVKRTAQENFTPEAFMLRRSMPWSAQDKAGLFFVAFASSFYPFEVQLRRMSGAEDGIVDALFQFTQPQTGSYFWCPPMLDGKLDLRQLGIV</sequence>
<evidence type="ECO:0000256" key="5">
    <source>
        <dbReference type="ARBA" id="ARBA00023004"/>
    </source>
</evidence>